<evidence type="ECO:0000256" key="7">
    <source>
        <dbReference type="ARBA" id="ARBA00022781"/>
    </source>
</evidence>
<evidence type="ECO:0000256" key="3">
    <source>
        <dbReference type="ARBA" id="ARBA00011291"/>
    </source>
</evidence>
<evidence type="ECO:0000256" key="10">
    <source>
        <dbReference type="ARBA" id="ARBA00023128"/>
    </source>
</evidence>
<keyword evidence="11 13" id="KW-0472">Membrane</keyword>
<accession>A0A514LQK4</accession>
<evidence type="ECO:0000256" key="12">
    <source>
        <dbReference type="RuleBase" id="RU003661"/>
    </source>
</evidence>
<evidence type="ECO:0000256" key="6">
    <source>
        <dbReference type="ARBA" id="ARBA00022692"/>
    </source>
</evidence>
<keyword evidence="9 12" id="KW-0406">Ion transport</keyword>
<dbReference type="GO" id="GO:0015986">
    <property type="term" value="P:proton motive force-driven ATP synthesis"/>
    <property type="evidence" value="ECO:0007669"/>
    <property type="project" value="InterPro"/>
</dbReference>
<dbReference type="GO" id="GO:0031966">
    <property type="term" value="C:mitochondrial membrane"/>
    <property type="evidence" value="ECO:0007669"/>
    <property type="project" value="UniProtKB-SubCell"/>
</dbReference>
<comment type="subunit">
    <text evidence="3">F-type ATPases have 2 components, CF(1) - the catalytic core - and CF(0) - the membrane proton channel.</text>
</comment>
<gene>
    <name evidence="14" type="primary">ATP8</name>
</gene>
<organism evidence="14">
    <name type="scientific">Leucophoroptera quadrimaculata</name>
    <dbReference type="NCBI Taxonomy" id="981277"/>
    <lineage>
        <taxon>Eukaryota</taxon>
        <taxon>Metazoa</taxon>
        <taxon>Ecdysozoa</taxon>
        <taxon>Arthropoda</taxon>
        <taxon>Hexapoda</taxon>
        <taxon>Insecta</taxon>
        <taxon>Pterygota</taxon>
        <taxon>Neoptera</taxon>
        <taxon>Paraneoptera</taxon>
        <taxon>Hemiptera</taxon>
        <taxon>Heteroptera</taxon>
        <taxon>Panheteroptera</taxon>
        <taxon>Cimicomorpha</taxon>
        <taxon>Miridae</taxon>
        <taxon>Leucophoropterini</taxon>
        <taxon>Leucophoroptera</taxon>
    </lineage>
</organism>
<keyword evidence="8 13" id="KW-1133">Transmembrane helix</keyword>
<keyword evidence="10 12" id="KW-0496">Mitochondrion</keyword>
<dbReference type="AlphaFoldDB" id="A0A514LQK4"/>
<evidence type="ECO:0000256" key="13">
    <source>
        <dbReference type="SAM" id="Phobius"/>
    </source>
</evidence>
<dbReference type="InterPro" id="IPR001421">
    <property type="entry name" value="ATP8_metazoa"/>
</dbReference>
<dbReference type="Pfam" id="PF00895">
    <property type="entry name" value="ATP-synt_8"/>
    <property type="match status" value="1"/>
</dbReference>
<dbReference type="GO" id="GO:0045259">
    <property type="term" value="C:proton-transporting ATP synthase complex"/>
    <property type="evidence" value="ECO:0007669"/>
    <property type="project" value="UniProtKB-KW"/>
</dbReference>
<feature type="transmembrane region" description="Helical" evidence="13">
    <location>
        <begin position="6"/>
        <end position="30"/>
    </location>
</feature>
<evidence type="ECO:0000256" key="5">
    <source>
        <dbReference type="ARBA" id="ARBA00022547"/>
    </source>
</evidence>
<keyword evidence="6 12" id="KW-0812">Transmembrane</keyword>
<protein>
    <recommendedName>
        <fullName evidence="12">ATP synthase complex subunit 8</fullName>
    </recommendedName>
</protein>
<evidence type="ECO:0000256" key="1">
    <source>
        <dbReference type="ARBA" id="ARBA00004304"/>
    </source>
</evidence>
<geneLocation type="mitochondrion" evidence="14"/>
<keyword evidence="5 12" id="KW-0138">CF(0)</keyword>
<evidence type="ECO:0000256" key="11">
    <source>
        <dbReference type="ARBA" id="ARBA00023136"/>
    </source>
</evidence>
<evidence type="ECO:0000256" key="2">
    <source>
        <dbReference type="ARBA" id="ARBA00008892"/>
    </source>
</evidence>
<keyword evidence="7 12" id="KW-0375">Hydrogen ion transport</keyword>
<dbReference type="GO" id="GO:0015078">
    <property type="term" value="F:proton transmembrane transporter activity"/>
    <property type="evidence" value="ECO:0007669"/>
    <property type="project" value="InterPro"/>
</dbReference>
<proteinExistence type="inferred from homology"/>
<keyword evidence="4 12" id="KW-0813">Transport</keyword>
<evidence type="ECO:0000256" key="4">
    <source>
        <dbReference type="ARBA" id="ARBA00022448"/>
    </source>
</evidence>
<evidence type="ECO:0000256" key="8">
    <source>
        <dbReference type="ARBA" id="ARBA00022989"/>
    </source>
</evidence>
<name>A0A514LQK4_9HEMI</name>
<evidence type="ECO:0000256" key="9">
    <source>
        <dbReference type="ARBA" id="ARBA00023065"/>
    </source>
</evidence>
<sequence>MPQMSPMWWSTLFIMFITTYMLVMVLMYFFNMYKLKTYKKKLNKKHNNINWKW</sequence>
<comment type="similarity">
    <text evidence="2 12">Belongs to the ATPase protein 8 family.</text>
</comment>
<reference evidence="14" key="1">
    <citation type="journal article" date="2019" name="Methods Ecol Evol">
        <title>Cost efficient high throughput capture of museum arthropod specimen DNA using PCR generated baits.</title>
        <authorList>
            <person name="Knyshov A."/>
            <person name="Gordon E.R.L."/>
            <person name="Weirauch C."/>
        </authorList>
    </citation>
    <scope>NUCLEOTIDE SEQUENCE</scope>
</reference>
<dbReference type="EMBL" id="MK394001">
    <property type="protein sequence ID" value="QDI94079.1"/>
    <property type="molecule type" value="Genomic_DNA"/>
</dbReference>
<evidence type="ECO:0000313" key="14">
    <source>
        <dbReference type="EMBL" id="QDI94079.1"/>
    </source>
</evidence>
<comment type="subcellular location">
    <subcellularLocation>
        <location evidence="1 12">Mitochondrion membrane</location>
        <topology evidence="1 12">Single-pass membrane protein</topology>
    </subcellularLocation>
</comment>